<evidence type="ECO:0008006" key="2">
    <source>
        <dbReference type="Google" id="ProtNLM"/>
    </source>
</evidence>
<reference evidence="1" key="1">
    <citation type="journal article" date="2014" name="Front. Microbiol.">
        <title>High frequency of phylogenetically diverse reductive dehalogenase-homologous genes in deep subseafloor sedimentary metagenomes.</title>
        <authorList>
            <person name="Kawai M."/>
            <person name="Futagami T."/>
            <person name="Toyoda A."/>
            <person name="Takaki Y."/>
            <person name="Nishi S."/>
            <person name="Hori S."/>
            <person name="Arai W."/>
            <person name="Tsubouchi T."/>
            <person name="Morono Y."/>
            <person name="Uchiyama I."/>
            <person name="Ito T."/>
            <person name="Fujiyama A."/>
            <person name="Inagaki F."/>
            <person name="Takami H."/>
        </authorList>
    </citation>
    <scope>NUCLEOTIDE SEQUENCE</scope>
    <source>
        <strain evidence="1">Expedition CK06-06</strain>
    </source>
</reference>
<dbReference type="AlphaFoldDB" id="X1FHI0"/>
<protein>
    <recommendedName>
        <fullName evidence="2">DUF1524 domain-containing protein</fullName>
    </recommendedName>
</protein>
<gene>
    <name evidence="1" type="ORF">S03H2_17087</name>
</gene>
<proteinExistence type="predicted"/>
<organism evidence="1">
    <name type="scientific">marine sediment metagenome</name>
    <dbReference type="NCBI Taxonomy" id="412755"/>
    <lineage>
        <taxon>unclassified sequences</taxon>
        <taxon>metagenomes</taxon>
        <taxon>ecological metagenomes</taxon>
    </lineage>
</organism>
<comment type="caution">
    <text evidence="1">The sequence shown here is derived from an EMBL/GenBank/DDBJ whole genome shotgun (WGS) entry which is preliminary data.</text>
</comment>
<accession>X1FHI0</accession>
<name>X1FHI0_9ZZZZ</name>
<sequence length="221" mass="25971">MDGNVEKIFLLFNILTVEKLSDSIQNRFPFNHYKKIKNEGGGWSIEHIHAQQSEPMKEDMAIRIWLEDTLKSIENIQYIEIEKEIMDENGNIETSFEKKDVNTIFVNNINALLDNQKIDIEEFNKLKDELIRLFESSSVHELDNLALLSKKDNSALNNSIFPVKRNKIIDIEKEGKFIPPCTRNVFLKFYSNSDNQPYYWSKTDKDLYFKAIEKVLNPFLN</sequence>
<dbReference type="EMBL" id="BARU01008788">
    <property type="protein sequence ID" value="GAH45101.1"/>
    <property type="molecule type" value="Genomic_DNA"/>
</dbReference>
<evidence type="ECO:0000313" key="1">
    <source>
        <dbReference type="EMBL" id="GAH45101.1"/>
    </source>
</evidence>